<protein>
    <recommendedName>
        <fullName evidence="3">Transposase</fullName>
    </recommendedName>
</protein>
<organism evidence="1 2">
    <name type="scientific">Bacillus sonorensis</name>
    <dbReference type="NCBI Taxonomy" id="119858"/>
    <lineage>
        <taxon>Bacteria</taxon>
        <taxon>Bacillati</taxon>
        <taxon>Bacillota</taxon>
        <taxon>Bacilli</taxon>
        <taxon>Bacillales</taxon>
        <taxon>Bacillaceae</taxon>
        <taxon>Bacillus</taxon>
    </lineage>
</organism>
<dbReference type="RefSeq" id="WP_141231101.1">
    <property type="nucleotide sequence ID" value="NZ_BORD01000006.1"/>
</dbReference>
<evidence type="ECO:0000313" key="2">
    <source>
        <dbReference type="Proteomes" id="UP000196877"/>
    </source>
</evidence>
<proteinExistence type="predicted"/>
<gene>
    <name evidence="1" type="ORF">S101395_02658</name>
</gene>
<dbReference type="EMBL" id="CP021920">
    <property type="protein sequence ID" value="ASB89165.1"/>
    <property type="molecule type" value="Genomic_DNA"/>
</dbReference>
<sequence>MQLLKKRSLLSSIELMQSGKSPIKLSMVYEENEFGADLKMLTLLVDYENKIARFFLTTIGNGCKTATEDIIIKLGLLVIIPLLRLLLRTGSRVWSDEVTVTILLVKNGNKMKCSIRSSVKMRKGTGVKVLAGDKGY</sequence>
<dbReference type="Proteomes" id="UP000196877">
    <property type="component" value="Chromosome"/>
</dbReference>
<keyword evidence="2" id="KW-1185">Reference proteome</keyword>
<evidence type="ECO:0000313" key="1">
    <source>
        <dbReference type="EMBL" id="ASB89165.1"/>
    </source>
</evidence>
<evidence type="ECO:0008006" key="3">
    <source>
        <dbReference type="Google" id="ProtNLM"/>
    </source>
</evidence>
<accession>A0ABM6LIK5</accession>
<reference evidence="1 2" key="1">
    <citation type="submission" date="2017-06" db="EMBL/GenBank/DDBJ databases">
        <title>Genome sequence of Bacillus sonorensis strain SRCM101395.</title>
        <authorList>
            <person name="Cho S.H."/>
        </authorList>
    </citation>
    <scope>NUCLEOTIDE SEQUENCE [LARGE SCALE GENOMIC DNA]</scope>
    <source>
        <strain evidence="1 2">SRCM101395</strain>
    </source>
</reference>
<name>A0ABM6LIK5_9BACI</name>